<feature type="compositionally biased region" description="Polar residues" evidence="4">
    <location>
        <begin position="1169"/>
        <end position="1185"/>
    </location>
</feature>
<dbReference type="GO" id="GO:0005524">
    <property type="term" value="F:ATP binding"/>
    <property type="evidence" value="ECO:0007669"/>
    <property type="project" value="UniProtKB-UniRule"/>
</dbReference>
<evidence type="ECO:0000256" key="4">
    <source>
        <dbReference type="SAM" id="MobiDB-lite"/>
    </source>
</evidence>
<feature type="compositionally biased region" description="Low complexity" evidence="4">
    <location>
        <begin position="376"/>
        <end position="390"/>
    </location>
</feature>
<dbReference type="VEuPathDB" id="FungiDB:SeMB42_g07434"/>
<feature type="domain" description="Protein kinase" evidence="5">
    <location>
        <begin position="1080"/>
        <end position="1436"/>
    </location>
</feature>
<feature type="compositionally biased region" description="Basic and acidic residues" evidence="4">
    <location>
        <begin position="1213"/>
        <end position="1236"/>
    </location>
</feature>
<feature type="compositionally biased region" description="Polar residues" evidence="4">
    <location>
        <begin position="575"/>
        <end position="592"/>
    </location>
</feature>
<dbReference type="InterPro" id="IPR011009">
    <property type="entry name" value="Kinase-like_dom_sf"/>
</dbReference>
<keyword evidence="2 3" id="KW-0067">ATP-binding</keyword>
<feature type="region of interest" description="Disordered" evidence="4">
    <location>
        <begin position="1212"/>
        <end position="1237"/>
    </location>
</feature>
<feature type="region of interest" description="Disordered" evidence="4">
    <location>
        <begin position="605"/>
        <end position="668"/>
    </location>
</feature>
<feature type="compositionally biased region" description="Polar residues" evidence="4">
    <location>
        <begin position="868"/>
        <end position="880"/>
    </location>
</feature>
<name>A0A507C8F7_9FUNG</name>
<dbReference type="Pfam" id="PF00069">
    <property type="entry name" value="Pkinase"/>
    <property type="match status" value="2"/>
</dbReference>
<feature type="compositionally biased region" description="Low complexity" evidence="4">
    <location>
        <begin position="628"/>
        <end position="637"/>
    </location>
</feature>
<dbReference type="InterPro" id="IPR017441">
    <property type="entry name" value="Protein_kinase_ATP_BS"/>
</dbReference>
<feature type="compositionally biased region" description="Low complexity" evidence="4">
    <location>
        <begin position="1000"/>
        <end position="1014"/>
    </location>
</feature>
<dbReference type="GO" id="GO:0035556">
    <property type="term" value="P:intracellular signal transduction"/>
    <property type="evidence" value="ECO:0007669"/>
    <property type="project" value="TreeGrafter"/>
</dbReference>
<feature type="binding site" evidence="3">
    <location>
        <position position="1109"/>
    </location>
    <ligand>
        <name>ATP</name>
        <dbReference type="ChEBI" id="CHEBI:30616"/>
    </ligand>
</feature>
<organism evidence="6 7">
    <name type="scientific">Synchytrium endobioticum</name>
    <dbReference type="NCBI Taxonomy" id="286115"/>
    <lineage>
        <taxon>Eukaryota</taxon>
        <taxon>Fungi</taxon>
        <taxon>Fungi incertae sedis</taxon>
        <taxon>Chytridiomycota</taxon>
        <taxon>Chytridiomycota incertae sedis</taxon>
        <taxon>Chytridiomycetes</taxon>
        <taxon>Synchytriales</taxon>
        <taxon>Synchytriaceae</taxon>
        <taxon>Synchytrium</taxon>
    </lineage>
</organism>
<dbReference type="PROSITE" id="PS00108">
    <property type="entry name" value="PROTEIN_KINASE_ST"/>
    <property type="match status" value="1"/>
</dbReference>
<feature type="region of interest" description="Disordered" evidence="4">
    <location>
        <begin position="803"/>
        <end position="894"/>
    </location>
</feature>
<dbReference type="Proteomes" id="UP000317494">
    <property type="component" value="Unassembled WGS sequence"/>
</dbReference>
<dbReference type="InterPro" id="IPR008271">
    <property type="entry name" value="Ser/Thr_kinase_AS"/>
</dbReference>
<evidence type="ECO:0000256" key="3">
    <source>
        <dbReference type="PROSITE-ProRule" id="PRU10141"/>
    </source>
</evidence>
<dbReference type="PROSITE" id="PS00107">
    <property type="entry name" value="PROTEIN_KINASE_ATP"/>
    <property type="match status" value="1"/>
</dbReference>
<dbReference type="PROSITE" id="PS50011">
    <property type="entry name" value="PROTEIN_KINASE_DOM"/>
    <property type="match status" value="1"/>
</dbReference>
<protein>
    <recommendedName>
        <fullName evidence="5">Protein kinase domain-containing protein</fullName>
    </recommendedName>
</protein>
<feature type="region of interest" description="Disordered" evidence="4">
    <location>
        <begin position="569"/>
        <end position="592"/>
    </location>
</feature>
<evidence type="ECO:0000256" key="1">
    <source>
        <dbReference type="ARBA" id="ARBA00022741"/>
    </source>
</evidence>
<proteinExistence type="predicted"/>
<dbReference type="EMBL" id="QEAN01000525">
    <property type="protein sequence ID" value="TPX33785.1"/>
    <property type="molecule type" value="Genomic_DNA"/>
</dbReference>
<feature type="compositionally biased region" description="Acidic residues" evidence="4">
    <location>
        <begin position="640"/>
        <end position="655"/>
    </location>
</feature>
<feature type="compositionally biased region" description="Gly residues" evidence="4">
    <location>
        <begin position="816"/>
        <end position="830"/>
    </location>
</feature>
<dbReference type="STRING" id="286115.A0A507C8F7"/>
<keyword evidence="1 3" id="KW-0547">Nucleotide-binding</keyword>
<accession>A0A507C8F7</accession>
<dbReference type="SUPFAM" id="SSF56112">
    <property type="entry name" value="Protein kinase-like (PK-like)"/>
    <property type="match status" value="2"/>
</dbReference>
<dbReference type="GO" id="GO:0045719">
    <property type="term" value="P:negative regulation of glycogen biosynthetic process"/>
    <property type="evidence" value="ECO:0007669"/>
    <property type="project" value="TreeGrafter"/>
</dbReference>
<evidence type="ECO:0000256" key="2">
    <source>
        <dbReference type="ARBA" id="ARBA00022840"/>
    </source>
</evidence>
<evidence type="ECO:0000313" key="7">
    <source>
        <dbReference type="Proteomes" id="UP000317494"/>
    </source>
</evidence>
<comment type="caution">
    <text evidence="6">The sequence shown here is derived from an EMBL/GenBank/DDBJ whole genome shotgun (WGS) entry which is preliminary data.</text>
</comment>
<dbReference type="Gene3D" id="3.30.200.20">
    <property type="entry name" value="Phosphorylase Kinase, domain 1"/>
    <property type="match status" value="1"/>
</dbReference>
<dbReference type="PANTHER" id="PTHR24346:SF72">
    <property type="entry name" value="CAMK PROTEIN KINASE"/>
    <property type="match status" value="1"/>
</dbReference>
<evidence type="ECO:0000313" key="6">
    <source>
        <dbReference type="EMBL" id="TPX33785.1"/>
    </source>
</evidence>
<dbReference type="SMART" id="SM00220">
    <property type="entry name" value="S_TKc"/>
    <property type="match status" value="1"/>
</dbReference>
<feature type="region of interest" description="Disordered" evidence="4">
    <location>
        <begin position="1169"/>
        <end position="1200"/>
    </location>
</feature>
<dbReference type="Gene3D" id="1.10.510.10">
    <property type="entry name" value="Transferase(Phosphotransferase) domain 1"/>
    <property type="match status" value="1"/>
</dbReference>
<feature type="region of interest" description="Disordered" evidence="4">
    <location>
        <begin position="363"/>
        <end position="406"/>
    </location>
</feature>
<keyword evidence="7" id="KW-1185">Reference proteome</keyword>
<evidence type="ECO:0000259" key="5">
    <source>
        <dbReference type="PROSITE" id="PS50011"/>
    </source>
</evidence>
<dbReference type="GO" id="GO:0005634">
    <property type="term" value="C:nucleus"/>
    <property type="evidence" value="ECO:0007669"/>
    <property type="project" value="TreeGrafter"/>
</dbReference>
<gene>
    <name evidence="6" type="ORF">SeMB42_g07434</name>
</gene>
<dbReference type="PANTHER" id="PTHR24346">
    <property type="entry name" value="MAP/MICROTUBULE AFFINITY-REGULATING KINASE"/>
    <property type="match status" value="1"/>
</dbReference>
<sequence length="1449" mass="158822">MAPPRSLSPSRVKRRVSSSAAWIEPAQRVHKAGDLSLDSPQTGHGAAKMRPACDMGDMARLTLMNASLQSKFYIQGFLYGRQVPHCSHQQQHHHQLPWMKFYAELTGSLLKLWKVSSDFAAASSQIGGASAIVQSELQPSPSIIHQIKSDPCTEIDVTSSIAFAASLPYNPYGPSRENQDAGAHALPPPPPIPYDSFLVLTGFSNQFYSGLYLSAPSTLAANAWISAIALVNFEIAKLNEYYTLNLLKDPPFYHIWDSMRITPFNTDLCPSKITFSGSLDVLLPSGHGWRTMYAALVGPSTAGRPSKTGLLSLYDSKKDCRMGRQRVIIHLITQVYGMFPDTAPKSIGGPESPGIFRVEGVVRFPRDKSPPPRSLPPSKLKLKSPLVPSSTAINEADGPSTGPVETPPLDEEYSGLYMRAPRGVFGMAQWAVAIMGAFGIDADLVQWNRSMSDGECGFVQPDSQLAPYGMPPLSANYNTSSSVQATNQWGLLYLSTWEVAGIDMRHMPILMMRFELQRVLKDKIGAKAAGHLEWWAATIRKEARARQQIERKEVEAKVKESQSLFKGERGVVISRSHQNPRPHSTSLTDLKQAVVSSAESSTAFETDISPSAQHIHGVTSGWKLPIPSSSTDDTTGAGDTGDDDCSMSDPNDSETTDSSQAPPDPNAVFWSESNATCVVVEAIHNNGWRCIIPATPLQDGTFVATPARGARVGSRVGFKFVVDGRGQTSGKYPTDSDGADGLMNWIICAPPCTSTSSRTSTSNMSSSSNLAIVSITNSEQSEPSEPRVPDPDLILVASSSICSSPSSAQVPPLKSVGGGRRGNGVFGAGGRQSIQSLASKRDASLRRRVSSWLSNPGVRHAKKPNAPSEATTNSESTGYRNSMDDDANATSPRSVTQGKLELFPRLGNSNEQIIGLKKRNQMDKLGTCWCVWHASALSCVRMWSLRFRLFVLCIAFVGLIRCSGFFFLLMCMDSICMDNTVGAYKMAEGAVKMHRHGNNAATPRPMPSTTTTTAQSNHHRAIKPKPTFTRIGNASPIIPTCYSILSSSSTSNGCRLTGHTVPASSDLGKEPTHPAFLSKYTVLEELGSGATSFVKSAREKETDREVAVKILYKEMAGVNGWMRDPELGRVLPMEIFLLRKLRHNHIIGFIEYFEDSRYFYLITESHGSPWSTQTNKLCKQPSESDLAQRPDSGIDLSTQKTDSGVQLNTTLVDEGHHNFPPHVDDRDGTSNSDNKRRSVSRALESILTNEANHTPNTTTRKYNSKRQSRDLFECLEQNSFLSEEQVLTIFRQVASAIHYLHCSGFVHRDIKDENVLIDENLLVKLIDFGSAQPIPRHSSQWFRTFHGTVHYQSPEALKQIPHDGRSSDVWALGVLLYILAFGSQVPFADASSVCEGRYLAPRYKRSSNLMNLLNILLDPDHTKRVTMDGVMQHAWMNAWQLGGTYEKAA</sequence>
<reference evidence="6 7" key="1">
    <citation type="journal article" date="2019" name="Sci. Rep.">
        <title>Comparative genomics of chytrid fungi reveal insights into the obligate biotrophic and pathogenic lifestyle of Synchytrium endobioticum.</title>
        <authorList>
            <person name="van de Vossenberg B.T.L.H."/>
            <person name="Warris S."/>
            <person name="Nguyen H.D.T."/>
            <person name="van Gent-Pelzer M.P.E."/>
            <person name="Joly D.L."/>
            <person name="van de Geest H.C."/>
            <person name="Bonants P.J.M."/>
            <person name="Smith D.S."/>
            <person name="Levesque C.A."/>
            <person name="van der Lee T.A.J."/>
        </authorList>
    </citation>
    <scope>NUCLEOTIDE SEQUENCE [LARGE SCALE GENOMIC DNA]</scope>
    <source>
        <strain evidence="6 7">MB42</strain>
    </source>
</reference>
<feature type="region of interest" description="Disordered" evidence="4">
    <location>
        <begin position="997"/>
        <end position="1020"/>
    </location>
</feature>
<dbReference type="InterPro" id="IPR000719">
    <property type="entry name" value="Prot_kinase_dom"/>
</dbReference>
<dbReference type="GO" id="GO:0004674">
    <property type="term" value="F:protein serine/threonine kinase activity"/>
    <property type="evidence" value="ECO:0007669"/>
    <property type="project" value="TreeGrafter"/>
</dbReference>
<dbReference type="GO" id="GO:0005829">
    <property type="term" value="C:cytosol"/>
    <property type="evidence" value="ECO:0007669"/>
    <property type="project" value="TreeGrafter"/>
</dbReference>